<dbReference type="GO" id="GO:0005524">
    <property type="term" value="F:ATP binding"/>
    <property type="evidence" value="ECO:0007669"/>
    <property type="project" value="UniProtKB-KW"/>
</dbReference>
<dbReference type="GO" id="GO:0016887">
    <property type="term" value="F:ATP hydrolysis activity"/>
    <property type="evidence" value="ECO:0007669"/>
    <property type="project" value="InterPro"/>
</dbReference>
<evidence type="ECO:0000256" key="4">
    <source>
        <dbReference type="SAM" id="MobiDB-lite"/>
    </source>
</evidence>
<dbReference type="InterPro" id="IPR027417">
    <property type="entry name" value="P-loop_NTPase"/>
</dbReference>
<dbReference type="InterPro" id="IPR050130">
    <property type="entry name" value="ClpA_ClpB"/>
</dbReference>
<comment type="caution">
    <text evidence="6">The sequence shown here is derived from an EMBL/GenBank/DDBJ whole genome shotgun (WGS) entry which is preliminary data.</text>
</comment>
<dbReference type="InterPro" id="IPR003959">
    <property type="entry name" value="ATPase_AAA_core"/>
</dbReference>
<dbReference type="Gene3D" id="1.10.8.60">
    <property type="match status" value="1"/>
</dbReference>
<dbReference type="eggNOG" id="COG0542">
    <property type="taxonomic scope" value="Bacteria"/>
</dbReference>
<dbReference type="SMART" id="SM01086">
    <property type="entry name" value="ClpB_D2-small"/>
    <property type="match status" value="1"/>
</dbReference>
<gene>
    <name evidence="6" type="ORF">FC27_GL001171</name>
</gene>
<dbReference type="PANTHER" id="PTHR11638">
    <property type="entry name" value="ATP-DEPENDENT CLP PROTEASE"/>
    <property type="match status" value="1"/>
</dbReference>
<keyword evidence="6" id="KW-0378">Hydrolase</keyword>
<reference evidence="6 7" key="1">
    <citation type="journal article" date="2015" name="Genome Announc.">
        <title>Expanding the biotechnology potential of lactobacilli through comparative genomics of 213 strains and associated genera.</title>
        <authorList>
            <person name="Sun Z."/>
            <person name="Harris H.M."/>
            <person name="McCann A."/>
            <person name="Guo C."/>
            <person name="Argimon S."/>
            <person name="Zhang W."/>
            <person name="Yang X."/>
            <person name="Jeffery I.B."/>
            <person name="Cooney J.C."/>
            <person name="Kagawa T.F."/>
            <person name="Liu W."/>
            <person name="Song Y."/>
            <person name="Salvetti E."/>
            <person name="Wrobel A."/>
            <person name="Rasinkangas P."/>
            <person name="Parkhill J."/>
            <person name="Rea M.C."/>
            <person name="O'Sullivan O."/>
            <person name="Ritari J."/>
            <person name="Douillard F.P."/>
            <person name="Paul Ross R."/>
            <person name="Yang R."/>
            <person name="Briner A.E."/>
            <person name="Felis G.E."/>
            <person name="de Vos W.M."/>
            <person name="Barrangou R."/>
            <person name="Klaenhammer T.R."/>
            <person name="Caufield P.W."/>
            <person name="Cui Y."/>
            <person name="Zhang H."/>
            <person name="O'Toole P.W."/>
        </authorList>
    </citation>
    <scope>NUCLEOTIDE SEQUENCE [LARGE SCALE GENOMIC DNA]</scope>
    <source>
        <strain evidence="6 7">DSM 14857</strain>
    </source>
</reference>
<dbReference type="GO" id="GO:0006508">
    <property type="term" value="P:proteolysis"/>
    <property type="evidence" value="ECO:0007669"/>
    <property type="project" value="UniProtKB-KW"/>
</dbReference>
<dbReference type="GO" id="GO:0034605">
    <property type="term" value="P:cellular response to heat"/>
    <property type="evidence" value="ECO:0007669"/>
    <property type="project" value="TreeGrafter"/>
</dbReference>
<evidence type="ECO:0000313" key="7">
    <source>
        <dbReference type="Proteomes" id="UP000051647"/>
    </source>
</evidence>
<dbReference type="STRING" id="1423815.FC27_GL001171"/>
<keyword evidence="6" id="KW-0645">Protease</keyword>
<dbReference type="EMBL" id="AZFA01000023">
    <property type="protein sequence ID" value="KRL66008.1"/>
    <property type="molecule type" value="Genomic_DNA"/>
</dbReference>
<keyword evidence="7" id="KW-1185">Reference proteome</keyword>
<accession>A0A0R1SJN1</accession>
<name>A0A0R1SJN1_9LACO</name>
<organism evidence="6 7">
    <name type="scientific">Companilactobacillus versmoldensis DSM 14857 = KCTC 3814</name>
    <dbReference type="NCBI Taxonomy" id="1423815"/>
    <lineage>
        <taxon>Bacteria</taxon>
        <taxon>Bacillati</taxon>
        <taxon>Bacillota</taxon>
        <taxon>Bacilli</taxon>
        <taxon>Lactobacillales</taxon>
        <taxon>Lactobacillaceae</taxon>
        <taxon>Companilactobacillus</taxon>
    </lineage>
</organism>
<dbReference type="Gene3D" id="3.40.50.300">
    <property type="entry name" value="P-loop containing nucleotide triphosphate hydrolases"/>
    <property type="match status" value="1"/>
</dbReference>
<evidence type="ECO:0000259" key="5">
    <source>
        <dbReference type="SMART" id="SM01086"/>
    </source>
</evidence>
<dbReference type="FunFam" id="1.10.8.60:FF:000017">
    <property type="entry name" value="ATP-dependent chaperone ClpB"/>
    <property type="match status" value="1"/>
</dbReference>
<dbReference type="GO" id="GO:0005737">
    <property type="term" value="C:cytoplasm"/>
    <property type="evidence" value="ECO:0007669"/>
    <property type="project" value="TreeGrafter"/>
</dbReference>
<dbReference type="PANTHER" id="PTHR11638:SF18">
    <property type="entry name" value="HEAT SHOCK PROTEIN 104"/>
    <property type="match status" value="1"/>
</dbReference>
<dbReference type="PATRIC" id="fig|1423815.3.peg.1201"/>
<dbReference type="AlphaFoldDB" id="A0A0R1SJN1"/>
<sequence>MTSNLGARSVEDDRSVGFGAKDARTDYKEMQSRINSELKKFFRPEFLNRIDETIVFKALNKEQLKSIAKIMSNNLRKRLAEREVKLSISPTAYDDLVKDGYDPEYGARPMRRTIQREIEDPVSELLLMNNIAEGDTIKVGSKKGKLDISVAKSTNKGNKKKLDDNKKGAKV</sequence>
<feature type="region of interest" description="Disordered" evidence="4">
    <location>
        <begin position="150"/>
        <end position="171"/>
    </location>
</feature>
<dbReference type="Proteomes" id="UP000051647">
    <property type="component" value="Unassembled WGS sequence"/>
</dbReference>
<evidence type="ECO:0000256" key="2">
    <source>
        <dbReference type="ARBA" id="ARBA00022840"/>
    </source>
</evidence>
<feature type="compositionally biased region" description="Basic and acidic residues" evidence="4">
    <location>
        <begin position="160"/>
        <end position="171"/>
    </location>
</feature>
<dbReference type="InterPro" id="IPR019489">
    <property type="entry name" value="Clp_ATPase_C"/>
</dbReference>
<dbReference type="Pfam" id="PF07724">
    <property type="entry name" value="AAA_2"/>
    <property type="match status" value="1"/>
</dbReference>
<dbReference type="GO" id="GO:0008233">
    <property type="term" value="F:peptidase activity"/>
    <property type="evidence" value="ECO:0007669"/>
    <property type="project" value="UniProtKB-KW"/>
</dbReference>
<comment type="function">
    <text evidence="3">Part of a stress-induced multi-chaperone system, it is involved in the recovery of the cell from heat-induced damage, in cooperation with DnaK, DnaJ and GrpE. Acts before DnaK, in the processing of protein aggregates. Protein binding stimulates the ATPase activity; ATP hydrolysis unfolds the denatured protein aggregates, which probably helps expose new hydrophobic binding sites on the surface of ClpB-bound aggregates, contributing to the solubilization and refolding of denatured protein aggregates by DnaK.</text>
</comment>
<dbReference type="Pfam" id="PF10431">
    <property type="entry name" value="ClpB_D2-small"/>
    <property type="match status" value="1"/>
</dbReference>
<keyword evidence="1" id="KW-0547">Nucleotide-binding</keyword>
<dbReference type="SUPFAM" id="SSF52540">
    <property type="entry name" value="P-loop containing nucleoside triphosphate hydrolases"/>
    <property type="match status" value="1"/>
</dbReference>
<evidence type="ECO:0000256" key="1">
    <source>
        <dbReference type="ARBA" id="ARBA00022741"/>
    </source>
</evidence>
<keyword evidence="2 6" id="KW-0067">ATP-binding</keyword>
<proteinExistence type="predicted"/>
<evidence type="ECO:0000256" key="3">
    <source>
        <dbReference type="ARBA" id="ARBA00025613"/>
    </source>
</evidence>
<evidence type="ECO:0000313" key="6">
    <source>
        <dbReference type="EMBL" id="KRL66008.1"/>
    </source>
</evidence>
<feature type="domain" description="Clp ATPase C-terminal" evidence="5">
    <location>
        <begin position="59"/>
        <end position="148"/>
    </location>
</feature>
<protein>
    <submittedName>
        <fullName evidence="6">Clp protease DnaK DnaJ chaperone ATP-binding subunit</fullName>
    </submittedName>
</protein>